<dbReference type="GO" id="GO:0046872">
    <property type="term" value="F:metal ion binding"/>
    <property type="evidence" value="ECO:0007669"/>
    <property type="project" value="UniProtKB-KW"/>
</dbReference>
<sequence>MMKINFYELEQLSPTETAKLFKRSELDIAALQPTVQPIIQAVRDQGDVALIEYNEKFDKAKMTVTQLKVTEAEFEQARQNLDPKIKEVIQISAANIKKFHQAQMPEDLWFTQIDEGIMAGEKITPIASVGIYVPRGKGSFPSVMLMLCIPAVIAQVPKIIVCTPPTAEGKVDDASLFTAEICGVKEVYKVGGAQAIAAMALGTETIPKMHKVLGPGNSYVSAAKRMLYGTIDVGTPAGPSESIILCDEAVDPRIAALDLLIEAEHGPDSTALLVTHSREIAHQVKEHLPSLIDDLPEERQRFCQTVLANYGGIVLTSSLAASLQFVNDFAPEHLEVLVKEPFAVLSKIVNAGEILLGPHTPITLGNFSLGVNAILPTGGFAKTFSCVTVYDFLKRSSIGYVTQTGYDKLKEVARQFAEYEGFPSHANAISKRYSN</sequence>
<feature type="binding site" evidence="8">
    <location>
        <position position="194"/>
    </location>
    <ligand>
        <name>NAD(+)</name>
        <dbReference type="ChEBI" id="CHEBI:57540"/>
    </ligand>
</feature>
<evidence type="ECO:0000256" key="2">
    <source>
        <dbReference type="ARBA" id="ARBA00010178"/>
    </source>
</evidence>
<evidence type="ECO:0000256" key="1">
    <source>
        <dbReference type="ARBA" id="ARBA00001947"/>
    </source>
</evidence>
<dbReference type="HOGENOM" id="CLU_006732_3_0_6"/>
<evidence type="ECO:0000256" key="8">
    <source>
        <dbReference type="PIRSR" id="PIRSR000099-2"/>
    </source>
</evidence>
<dbReference type="Pfam" id="PF00815">
    <property type="entry name" value="Histidinol_dh"/>
    <property type="match status" value="1"/>
</dbReference>
<dbReference type="NCBIfam" id="TIGR00069">
    <property type="entry name" value="hisD"/>
    <property type="match status" value="1"/>
</dbReference>
<dbReference type="Gene3D" id="3.40.50.1980">
    <property type="entry name" value="Nitrogenase molybdenum iron protein domain"/>
    <property type="match status" value="2"/>
</dbReference>
<dbReference type="InterPro" id="IPR012131">
    <property type="entry name" value="Hstdl_DH"/>
</dbReference>
<dbReference type="Proteomes" id="UP000031623">
    <property type="component" value="Chromosome"/>
</dbReference>
<evidence type="ECO:0000313" key="11">
    <source>
        <dbReference type="Proteomes" id="UP000031623"/>
    </source>
</evidence>
<dbReference type="GO" id="GO:0004399">
    <property type="term" value="F:histidinol dehydrogenase activity"/>
    <property type="evidence" value="ECO:0007669"/>
    <property type="project" value="InterPro"/>
</dbReference>
<dbReference type="InterPro" id="IPR022695">
    <property type="entry name" value="Histidinol_DH_monofunct"/>
</dbReference>
<dbReference type="EMBL" id="AP014633">
    <property type="protein sequence ID" value="BAP57701.1"/>
    <property type="molecule type" value="Genomic_DNA"/>
</dbReference>
<evidence type="ECO:0000313" key="10">
    <source>
        <dbReference type="EMBL" id="BAP57701.1"/>
    </source>
</evidence>
<dbReference type="GO" id="GO:0005829">
    <property type="term" value="C:cytosol"/>
    <property type="evidence" value="ECO:0007669"/>
    <property type="project" value="TreeGrafter"/>
</dbReference>
<keyword evidence="8" id="KW-0520">NAD</keyword>
<comment type="cofactor">
    <cofactor evidence="1">
        <name>Zn(2+)</name>
        <dbReference type="ChEBI" id="CHEBI:29105"/>
    </cofactor>
</comment>
<dbReference type="Gene3D" id="1.20.5.1300">
    <property type="match status" value="1"/>
</dbReference>
<keyword evidence="11" id="KW-1185">Reference proteome</keyword>
<gene>
    <name evidence="10" type="ORF">THII_3404</name>
</gene>
<organism evidence="10 11">
    <name type="scientific">Thioploca ingrica</name>
    <dbReference type="NCBI Taxonomy" id="40754"/>
    <lineage>
        <taxon>Bacteria</taxon>
        <taxon>Pseudomonadati</taxon>
        <taxon>Pseudomonadota</taxon>
        <taxon>Gammaproteobacteria</taxon>
        <taxon>Thiotrichales</taxon>
        <taxon>Thiotrichaceae</taxon>
        <taxon>Thioploca</taxon>
    </lineage>
</organism>
<dbReference type="InterPro" id="IPR016161">
    <property type="entry name" value="Ald_DH/histidinol_DH"/>
</dbReference>
<evidence type="ECO:0000256" key="3">
    <source>
        <dbReference type="ARBA" id="ARBA00022723"/>
    </source>
</evidence>
<keyword evidence="5 6" id="KW-0560">Oxidoreductase</keyword>
<dbReference type="InterPro" id="IPR001692">
    <property type="entry name" value="Histidinol_DH_CS"/>
</dbReference>
<evidence type="ECO:0000256" key="4">
    <source>
        <dbReference type="ARBA" id="ARBA00022833"/>
    </source>
</evidence>
<dbReference type="PANTHER" id="PTHR21256">
    <property type="entry name" value="HISTIDINOL DEHYDROGENASE HDH"/>
    <property type="match status" value="1"/>
</dbReference>
<dbReference type="STRING" id="40754.THII_3404"/>
<evidence type="ECO:0000256" key="6">
    <source>
        <dbReference type="PIRNR" id="PIRNR000099"/>
    </source>
</evidence>
<feature type="active site" description="Proton acceptor" evidence="7">
    <location>
        <position position="333"/>
    </location>
</feature>
<evidence type="ECO:0000256" key="5">
    <source>
        <dbReference type="ARBA" id="ARBA00023002"/>
    </source>
</evidence>
<protein>
    <submittedName>
        <fullName evidence="10">Histidinol dehydrogenase</fullName>
    </submittedName>
</protein>
<proteinExistence type="inferred from homology"/>
<dbReference type="SUPFAM" id="SSF53720">
    <property type="entry name" value="ALDH-like"/>
    <property type="match status" value="1"/>
</dbReference>
<dbReference type="PANTHER" id="PTHR21256:SF2">
    <property type="entry name" value="HISTIDINE BIOSYNTHESIS TRIFUNCTIONAL PROTEIN"/>
    <property type="match status" value="1"/>
</dbReference>
<feature type="binding site" evidence="8">
    <location>
        <position position="217"/>
    </location>
    <ligand>
        <name>NAD(+)</name>
        <dbReference type="ChEBI" id="CHEBI:57540"/>
    </ligand>
</feature>
<evidence type="ECO:0000256" key="7">
    <source>
        <dbReference type="PIRSR" id="PIRSR000099-1"/>
    </source>
</evidence>
<name>A0A090BVZ2_9GAMM</name>
<keyword evidence="4" id="KW-0862">Zinc</keyword>
<dbReference type="GO" id="GO:0051287">
    <property type="term" value="F:NAD binding"/>
    <property type="evidence" value="ECO:0007669"/>
    <property type="project" value="InterPro"/>
</dbReference>
<accession>A0A090BVZ2</accession>
<feature type="binding site" evidence="8">
    <location>
        <position position="132"/>
    </location>
    <ligand>
        <name>NAD(+)</name>
        <dbReference type="ChEBI" id="CHEBI:57540"/>
    </ligand>
</feature>
<dbReference type="PIRSF" id="PIRSF000099">
    <property type="entry name" value="Histidinol_dh"/>
    <property type="match status" value="1"/>
</dbReference>
<dbReference type="FunFam" id="3.40.50.1980:FF:000001">
    <property type="entry name" value="Histidinol dehydrogenase"/>
    <property type="match status" value="1"/>
</dbReference>
<dbReference type="GO" id="GO:0000105">
    <property type="term" value="P:L-histidine biosynthetic process"/>
    <property type="evidence" value="ECO:0007669"/>
    <property type="project" value="InterPro"/>
</dbReference>
<dbReference type="AlphaFoldDB" id="A0A090BVZ2"/>
<reference evidence="10 11" key="1">
    <citation type="journal article" date="2014" name="ISME J.">
        <title>Ecophysiology of Thioploca ingrica as revealed by the complete genome sequence supplemented with proteomic evidence.</title>
        <authorList>
            <person name="Kojima H."/>
            <person name="Ogura Y."/>
            <person name="Yamamoto N."/>
            <person name="Togashi T."/>
            <person name="Mori H."/>
            <person name="Watanabe T."/>
            <person name="Nemoto F."/>
            <person name="Kurokawa K."/>
            <person name="Hayashi T."/>
            <person name="Fukui M."/>
        </authorList>
    </citation>
    <scope>NUCLEOTIDE SEQUENCE [LARGE SCALE GENOMIC DNA]</scope>
</reference>
<feature type="active site" description="Proton acceptor" evidence="7">
    <location>
        <position position="332"/>
    </location>
</feature>
<dbReference type="CDD" id="cd06572">
    <property type="entry name" value="Histidinol_dh"/>
    <property type="match status" value="1"/>
</dbReference>
<dbReference type="PROSITE" id="PS00611">
    <property type="entry name" value="HISOL_DEHYDROGENASE"/>
    <property type="match status" value="1"/>
</dbReference>
<evidence type="ECO:0000256" key="9">
    <source>
        <dbReference type="RuleBase" id="RU004175"/>
    </source>
</evidence>
<comment type="similarity">
    <text evidence="2 6 9">Belongs to the histidinol dehydrogenase family.</text>
</comment>
<dbReference type="PRINTS" id="PR00083">
    <property type="entry name" value="HOLDHDRGNASE"/>
</dbReference>
<keyword evidence="3" id="KW-0479">Metal-binding</keyword>
<dbReference type="FunFam" id="3.40.50.1980:FF:000026">
    <property type="entry name" value="Histidinol dehydrogenase"/>
    <property type="match status" value="1"/>
</dbReference>
<dbReference type="KEGG" id="tig:THII_3404"/>